<name>Q7ZA68_MYCMD</name>
<sequence length="104" mass="12093">MKRDVDAARQAVGRTVYGRKMRGTETVLDQLGSRSVRWVYGRAWMNNRQIDVQQKMNDDDDDDDDNDDDNSDDKNDKIREGERVGNREMAWHEKGARHAKLNLA</sequence>
<dbReference type="EMBL" id="CM003158">
    <property type="protein sequence ID" value="KIS66404.1"/>
    <property type="molecule type" value="Genomic_DNA"/>
</dbReference>
<reference evidence="3" key="4">
    <citation type="submission" date="2014-09" db="EMBL/GenBank/DDBJ databases">
        <authorList>
            <person name="Guldener U."/>
            <person name="Munsterkotter M."/>
            <person name="Walter M.C."/>
            <person name="Mannhaupt G."/>
            <person name="Kahmann R."/>
        </authorList>
    </citation>
    <scope>NUCLEOTIDE SEQUENCE</scope>
    <source>
        <strain evidence="3">521</strain>
    </source>
</reference>
<evidence type="ECO:0000313" key="4">
    <source>
        <dbReference type="Proteomes" id="UP000000561"/>
    </source>
</evidence>
<feature type="compositionally biased region" description="Basic and acidic residues" evidence="1">
    <location>
        <begin position="72"/>
        <end position="96"/>
    </location>
</feature>
<feature type="region of interest" description="Disordered" evidence="1">
    <location>
        <begin position="49"/>
        <end position="104"/>
    </location>
</feature>
<reference evidence="2" key="1">
    <citation type="journal article" date="2003" name="Mol. Genet. Genomics">
        <title>Identification of plant-regulated genes in Ustilago maydis by enhancer-trapping mutagenesis.</title>
        <authorList>
            <person name="Aichinger C."/>
            <person name="Hansson K."/>
            <person name="Eichhorn H."/>
            <person name="Lessing F."/>
            <person name="Mannhaupt G."/>
            <person name="Mewes W."/>
            <person name="Kahmann R."/>
        </authorList>
    </citation>
    <scope>NUCLEOTIDE SEQUENCE</scope>
</reference>
<dbReference type="KEGG" id="uma:UMAG_05397"/>
<dbReference type="VEuPathDB" id="FungiDB:UMAG_05397"/>
<protein>
    <submittedName>
        <fullName evidence="2">Uncharacterized protein</fullName>
    </submittedName>
</protein>
<accession>A0A0D1DPN6</accession>
<dbReference type="RefSeq" id="XP_011392090.1">
    <property type="nucleotide sequence ID" value="XM_011393788.1"/>
</dbReference>
<accession>Q4P3B6</accession>
<evidence type="ECO:0000313" key="3">
    <source>
        <dbReference type="EMBL" id="KIS66404.1"/>
    </source>
</evidence>
<proteinExistence type="predicted"/>
<accession>Q7ZA68</accession>
<reference evidence="3" key="2">
    <citation type="submission" date="2003-07" db="EMBL/GenBank/DDBJ databases">
        <authorList>
            <person name="Birren B."/>
            <person name="Nusbaum C."/>
            <person name="Abebe A."/>
            <person name="Abouelleil A."/>
            <person name="Adekoya E."/>
            <person name="Ait-zahra M."/>
            <person name="Allen N."/>
            <person name="Allen T."/>
            <person name="An P."/>
            <person name="Anderson M."/>
            <person name="Anderson S."/>
            <person name="Arachchi H."/>
            <person name="Armbruster J."/>
            <person name="Bachantsang P."/>
            <person name="Baldwin J."/>
            <person name="Barry A."/>
            <person name="Bayul T."/>
            <person name="Blitshsteyn B."/>
            <person name="Bloom T."/>
            <person name="Blye J."/>
            <person name="Boguslavskiy L."/>
            <person name="Borowsky M."/>
            <person name="Boukhgalter B."/>
            <person name="Brunache A."/>
            <person name="Butler J."/>
            <person name="Calixte N."/>
            <person name="Calvo S."/>
            <person name="Camarata J."/>
            <person name="Campo K."/>
            <person name="Chang J."/>
            <person name="Cheshatsang Y."/>
            <person name="Citroen M."/>
            <person name="Collymore A."/>
            <person name="Considine T."/>
            <person name="Cook A."/>
            <person name="Cooke P."/>
            <person name="Corum B."/>
            <person name="Cuomo C."/>
            <person name="David R."/>
            <person name="Dawoe T."/>
            <person name="Degray S."/>
            <person name="Dodge S."/>
            <person name="Dooley K."/>
            <person name="Dorje P."/>
            <person name="Dorjee K."/>
            <person name="Dorris L."/>
            <person name="Duffey N."/>
            <person name="Dupes A."/>
            <person name="Elkins T."/>
            <person name="Engels R."/>
            <person name="Erickson J."/>
            <person name="Farina A."/>
            <person name="Faro S."/>
            <person name="Ferreira P."/>
            <person name="Fischer H."/>
            <person name="Fitzgerald M."/>
            <person name="Foley K."/>
            <person name="Gage D."/>
            <person name="Galagan J."/>
            <person name="Gearin G."/>
            <person name="Gnerre S."/>
            <person name="Gnirke A."/>
            <person name="Goyette A."/>
            <person name="Graham J."/>
            <person name="Grandbois E."/>
            <person name="Gyaltsen K."/>
            <person name="Hafez N."/>
            <person name="Hagopian D."/>
            <person name="Hagos B."/>
            <person name="Hall J."/>
            <person name="Hatcher B."/>
            <person name="Heller A."/>
            <person name="Higgins H."/>
            <person name="Honan T."/>
            <person name="Horn A."/>
            <person name="Houde N."/>
            <person name="Hughes L."/>
            <person name="Hulme W."/>
            <person name="Husby E."/>
            <person name="Iliev I."/>
            <person name="Jaffe D."/>
            <person name="Jones C."/>
            <person name="Kamal M."/>
            <person name="Kamat A."/>
            <person name="Kamvysselis M."/>
            <person name="Karlsson E."/>
            <person name="Kells C."/>
            <person name="Kieu A."/>
            <person name="Kisner P."/>
            <person name="Kodira C."/>
            <person name="Kulbokas E."/>
            <person name="Labutti K."/>
            <person name="Lama D."/>
            <person name="Landers T."/>
            <person name="Leger J."/>
            <person name="Levine S."/>
            <person name="Lewis D."/>
            <person name="Lewis T."/>
            <person name="Lindblad-toh K."/>
            <person name="Liu X."/>
            <person name="Lokyitsang T."/>
            <person name="Lokyitsang Y."/>
            <person name="Lucien O."/>
            <person name="Lui A."/>
            <person name="Ma L.J."/>
            <person name="Mabbitt R."/>
            <person name="Macdonald J."/>
            <person name="Maclean C."/>
            <person name="Major J."/>
            <person name="Manning J."/>
            <person name="Marabella R."/>
            <person name="Maru K."/>
            <person name="Matthews C."/>
            <person name="Mauceli E."/>
            <person name="Mccarthy M."/>
            <person name="Mcdonough S."/>
            <person name="Mcghee T."/>
            <person name="Meldrim J."/>
            <person name="Meneus L."/>
            <person name="Mesirov J."/>
            <person name="Mihalev A."/>
            <person name="Mihova T."/>
            <person name="Mikkelsen T."/>
            <person name="Mlenga V."/>
            <person name="Moru K."/>
            <person name="Mozes J."/>
            <person name="Mulrain L."/>
            <person name="Munson G."/>
            <person name="Naylor J."/>
            <person name="Newes C."/>
            <person name="Nguyen C."/>
            <person name="Nguyen N."/>
            <person name="Nguyen T."/>
            <person name="Nicol R."/>
            <person name="Nielsen C."/>
            <person name="Nizzari M."/>
            <person name="Norbu C."/>
            <person name="Norbu N."/>
            <person name="O'donnell P."/>
            <person name="Okoawo O."/>
            <person name="O'leary S."/>
            <person name="Omotosho B."/>
            <person name="O'neill K."/>
            <person name="Osman S."/>
            <person name="Parker S."/>
            <person name="Perrin D."/>
            <person name="Phunkhang P."/>
            <person name="Piqani B."/>
            <person name="Purcell S."/>
            <person name="Rachupka T."/>
            <person name="Ramasamy U."/>
            <person name="Rameau R."/>
            <person name="Ray V."/>
            <person name="Raymond C."/>
            <person name="Retta R."/>
            <person name="Richardson S."/>
            <person name="Rise C."/>
            <person name="Rodriguez J."/>
            <person name="Rogers J."/>
            <person name="Rogov P."/>
            <person name="Rutman M."/>
            <person name="Schupbach R."/>
            <person name="Seaman C."/>
            <person name="Settipalli S."/>
            <person name="Sharpe T."/>
            <person name="Sheridan J."/>
            <person name="Sherpa N."/>
            <person name="Shi J."/>
            <person name="Smirnov S."/>
            <person name="Smith C."/>
            <person name="Sougnez C."/>
            <person name="Spencer B."/>
            <person name="Stalker J."/>
            <person name="Stange-thomann N."/>
            <person name="Stavropoulos S."/>
            <person name="Stetson K."/>
            <person name="Stone C."/>
            <person name="Stone S."/>
            <person name="Stubbs M."/>
            <person name="Talamas J."/>
            <person name="Tchuinga P."/>
            <person name="Tenzing P."/>
            <person name="Tesfaye S."/>
            <person name="Theodore J."/>
            <person name="Thoulutsang Y."/>
            <person name="Topham K."/>
            <person name="Towey S."/>
            <person name="Tsamla T."/>
            <person name="Tsomo N."/>
            <person name="Vallee D."/>
            <person name="Vassiliev H."/>
            <person name="Venkataraman V."/>
            <person name="Vinson J."/>
            <person name="Vo A."/>
            <person name="Wade C."/>
            <person name="Wang S."/>
            <person name="Wangchuk T."/>
            <person name="Wangdi T."/>
            <person name="Whittaker C."/>
            <person name="Wilkinson J."/>
            <person name="Wu Y."/>
            <person name="Wyman D."/>
            <person name="Yadav S."/>
            <person name="Yang S."/>
            <person name="Yang X."/>
            <person name="Yeager S."/>
            <person name="Yee E."/>
            <person name="Young G."/>
            <person name="Zainoun J."/>
            <person name="Zembeck L."/>
            <person name="Zimmer A."/>
            <person name="Zody M."/>
            <person name="Lander E."/>
        </authorList>
    </citation>
    <scope>NUCLEOTIDE SEQUENCE</scope>
    <source>
        <strain evidence="3">521</strain>
    </source>
</reference>
<evidence type="ECO:0000256" key="1">
    <source>
        <dbReference type="SAM" id="MobiDB-lite"/>
    </source>
</evidence>
<feature type="compositionally biased region" description="Acidic residues" evidence="1">
    <location>
        <begin position="58"/>
        <end position="71"/>
    </location>
</feature>
<reference evidence="4" key="5">
    <citation type="submission" date="2014-09" db="EMBL/GenBank/DDBJ databases">
        <authorList>
            <person name="Gueldener U."/>
            <person name="Muensterkoetter M."/>
            <person name="Walter M.C."/>
            <person name="Mannhaupt G."/>
            <person name="Kahmann R."/>
        </authorList>
    </citation>
    <scope>GENOME REANNOTATION</scope>
    <source>
        <strain evidence="4">521 / FGSC 9021</strain>
    </source>
</reference>
<organism evidence="2">
    <name type="scientific">Mycosarcoma maydis</name>
    <name type="common">Corn smut fungus</name>
    <name type="synonym">Ustilago maydis</name>
    <dbReference type="NCBI Taxonomy" id="5270"/>
    <lineage>
        <taxon>Eukaryota</taxon>
        <taxon>Fungi</taxon>
        <taxon>Dikarya</taxon>
        <taxon>Basidiomycota</taxon>
        <taxon>Ustilaginomycotina</taxon>
        <taxon>Ustilaginomycetes</taxon>
        <taxon>Ustilaginales</taxon>
        <taxon>Ustilaginaceae</taxon>
        <taxon>Mycosarcoma</taxon>
    </lineage>
</organism>
<keyword evidence="4" id="KW-1185">Reference proteome</keyword>
<dbReference type="EMBL" id="BX511039">
    <property type="protein sequence ID" value="CAD91459.1"/>
    <property type="molecule type" value="Genomic_DNA"/>
</dbReference>
<dbReference type="GeneID" id="23565305"/>
<dbReference type="AlphaFoldDB" id="Q7ZA68"/>
<reference evidence="3 4" key="3">
    <citation type="journal article" date="2006" name="Nature">
        <title>Insights from the genome of the biotrophic fungal plant pathogen Ustilago maydis.</title>
        <authorList>
            <person name="Kamper J."/>
            <person name="Kahmann R."/>
            <person name="Bolker M."/>
            <person name="Ma L.J."/>
            <person name="Brefort T."/>
            <person name="Saville B.J."/>
            <person name="Banuett F."/>
            <person name="Kronstad J.W."/>
            <person name="Gold S.E."/>
            <person name="Muller O."/>
            <person name="Perlin M.H."/>
            <person name="Wosten H.A."/>
            <person name="de Vries R."/>
            <person name="Ruiz-Herrera J."/>
            <person name="Reynaga-Pena C.G."/>
            <person name="Snetselaar K."/>
            <person name="McCann M."/>
            <person name="Perez-Martin J."/>
            <person name="Feldbrugge M."/>
            <person name="Basse C.W."/>
            <person name="Steinberg G."/>
            <person name="Ibeas J.I."/>
            <person name="Holloman W."/>
            <person name="Guzman P."/>
            <person name="Farman M."/>
            <person name="Stajich J.E."/>
            <person name="Sentandreu R."/>
            <person name="Gonzalez-Prieto J.M."/>
            <person name="Kennell J.C."/>
            <person name="Molina L."/>
            <person name="Schirawski J."/>
            <person name="Mendoza-Mendoza A."/>
            <person name="Greilinger D."/>
            <person name="Munch K."/>
            <person name="Rossel N."/>
            <person name="Scherer M."/>
            <person name="Vranes M."/>
            <person name="Ladendorf O."/>
            <person name="Vincon V."/>
            <person name="Fuchs U."/>
            <person name="Sandrock B."/>
            <person name="Meng S."/>
            <person name="Ho E.C."/>
            <person name="Cahill M.J."/>
            <person name="Boyce K.J."/>
            <person name="Klose J."/>
            <person name="Klosterman S.J."/>
            <person name="Deelstra H.J."/>
            <person name="Ortiz-Castellanos L."/>
            <person name="Li W."/>
            <person name="Sanchez-Alonso P."/>
            <person name="Schreier P.H."/>
            <person name="Hauser-Hahn I."/>
            <person name="Vaupel M."/>
            <person name="Koopmann E."/>
            <person name="Friedrich G."/>
            <person name="Voss H."/>
            <person name="Schluter T."/>
            <person name="Margolis J."/>
            <person name="Platt D."/>
            <person name="Swimmer C."/>
            <person name="Gnirke A."/>
            <person name="Chen F."/>
            <person name="Vysotskaia V."/>
            <person name="Mannhaupt G."/>
            <person name="Guldener U."/>
            <person name="Munsterkotter M."/>
            <person name="Haase D."/>
            <person name="Oesterheld M."/>
            <person name="Mewes H.W."/>
            <person name="Mauceli E.W."/>
            <person name="DeCaprio D."/>
            <person name="Wade C.M."/>
            <person name="Butler J."/>
            <person name="Young S."/>
            <person name="Jaffe D.B."/>
            <person name="Calvo S."/>
            <person name="Nusbaum C."/>
            <person name="Galagan J."/>
            <person name="Birren B.W."/>
        </authorList>
    </citation>
    <scope>NUCLEOTIDE SEQUENCE [LARGE SCALE GENOMIC DNA]</scope>
    <source>
        <strain evidence="3">521</strain>
        <strain evidence="4">521 / FGSC 9021</strain>
    </source>
</reference>
<dbReference type="Proteomes" id="UP000000561">
    <property type="component" value="Chromosome 19"/>
</dbReference>
<evidence type="ECO:0000313" key="2">
    <source>
        <dbReference type="EMBL" id="CAD91459.1"/>
    </source>
</evidence>
<gene>
    <name evidence="2" type="primary">pig5</name>
    <name evidence="3" type="ORF">UMAG_05397</name>
</gene>